<keyword evidence="3" id="KW-0677">Repeat</keyword>
<organism evidence="5 6">
    <name type="scientific">Escovopsis weberi</name>
    <dbReference type="NCBI Taxonomy" id="150374"/>
    <lineage>
        <taxon>Eukaryota</taxon>
        <taxon>Fungi</taxon>
        <taxon>Dikarya</taxon>
        <taxon>Ascomycota</taxon>
        <taxon>Pezizomycotina</taxon>
        <taxon>Sordariomycetes</taxon>
        <taxon>Hypocreomycetidae</taxon>
        <taxon>Hypocreales</taxon>
        <taxon>Hypocreaceae</taxon>
        <taxon>Escovopsis</taxon>
    </lineage>
</organism>
<protein>
    <recommendedName>
        <fullName evidence="7">Protein NLRC3</fullName>
    </recommendedName>
</protein>
<evidence type="ECO:0000256" key="1">
    <source>
        <dbReference type="ARBA" id="ARBA00022468"/>
    </source>
</evidence>
<evidence type="ECO:0000256" key="3">
    <source>
        <dbReference type="ARBA" id="ARBA00022737"/>
    </source>
</evidence>
<feature type="region of interest" description="Disordered" evidence="4">
    <location>
        <begin position="413"/>
        <end position="490"/>
    </location>
</feature>
<dbReference type="GO" id="GO:0005634">
    <property type="term" value="C:nucleus"/>
    <property type="evidence" value="ECO:0007669"/>
    <property type="project" value="TreeGrafter"/>
</dbReference>
<reference evidence="5 6" key="1">
    <citation type="submission" date="2015-07" db="EMBL/GenBank/DDBJ databases">
        <title>The genome of the fungus Escovopsis weberi, a specialized disease agent of ant agriculture.</title>
        <authorList>
            <person name="de Man T.J."/>
            <person name="Stajich J.E."/>
            <person name="Kubicek C.P."/>
            <person name="Chenthamara K."/>
            <person name="Atanasova L."/>
            <person name="Druzhinina I.S."/>
            <person name="Birnbaum S."/>
            <person name="Barribeau S.M."/>
            <person name="Teiling C."/>
            <person name="Suen G."/>
            <person name="Currie C."/>
            <person name="Gerardo N.M."/>
        </authorList>
    </citation>
    <scope>NUCLEOTIDE SEQUENCE [LARGE SCALE GENOMIC DNA]</scope>
</reference>
<dbReference type="InterPro" id="IPR027038">
    <property type="entry name" value="RanGap"/>
</dbReference>
<dbReference type="GO" id="GO:0005096">
    <property type="term" value="F:GTPase activator activity"/>
    <property type="evidence" value="ECO:0007669"/>
    <property type="project" value="UniProtKB-KW"/>
</dbReference>
<keyword evidence="1" id="KW-0343">GTPase activation</keyword>
<name>A0A0M8MTJ9_ESCWE</name>
<dbReference type="STRING" id="150374.A0A0M8MTJ9"/>
<comment type="caution">
    <text evidence="5">The sequence shown here is derived from an EMBL/GenBank/DDBJ whole genome shotgun (WGS) entry which is preliminary data.</text>
</comment>
<feature type="compositionally biased region" description="Low complexity" evidence="4">
    <location>
        <begin position="424"/>
        <end position="451"/>
    </location>
</feature>
<evidence type="ECO:0000313" key="6">
    <source>
        <dbReference type="Proteomes" id="UP000053831"/>
    </source>
</evidence>
<dbReference type="PANTHER" id="PTHR24113:SF12">
    <property type="entry name" value="RAN GTPASE-ACTIVATING PROTEIN 1"/>
    <property type="match status" value="1"/>
</dbReference>
<feature type="region of interest" description="Disordered" evidence="4">
    <location>
        <begin position="335"/>
        <end position="387"/>
    </location>
</feature>
<feature type="compositionally biased region" description="Acidic residues" evidence="4">
    <location>
        <begin position="351"/>
        <end position="369"/>
    </location>
</feature>
<feature type="compositionally biased region" description="Basic and acidic residues" evidence="4">
    <location>
        <begin position="475"/>
        <end position="490"/>
    </location>
</feature>
<dbReference type="GO" id="GO:0048471">
    <property type="term" value="C:perinuclear region of cytoplasm"/>
    <property type="evidence" value="ECO:0007669"/>
    <property type="project" value="TreeGrafter"/>
</dbReference>
<dbReference type="Proteomes" id="UP000053831">
    <property type="component" value="Unassembled WGS sequence"/>
</dbReference>
<accession>A0A0M8MTJ9</accession>
<dbReference type="SUPFAM" id="SSF52047">
    <property type="entry name" value="RNI-like"/>
    <property type="match status" value="1"/>
</dbReference>
<dbReference type="EMBL" id="LGSR01000020">
    <property type="protein sequence ID" value="KOS19116.1"/>
    <property type="molecule type" value="Genomic_DNA"/>
</dbReference>
<dbReference type="GO" id="GO:0031267">
    <property type="term" value="F:small GTPase binding"/>
    <property type="evidence" value="ECO:0007669"/>
    <property type="project" value="TreeGrafter"/>
</dbReference>
<dbReference type="OrthoDB" id="120976at2759"/>
<evidence type="ECO:0000256" key="2">
    <source>
        <dbReference type="ARBA" id="ARBA00022614"/>
    </source>
</evidence>
<evidence type="ECO:0000256" key="4">
    <source>
        <dbReference type="SAM" id="MobiDB-lite"/>
    </source>
</evidence>
<gene>
    <name evidence="5" type="ORF">ESCO_000692</name>
</gene>
<dbReference type="InterPro" id="IPR032675">
    <property type="entry name" value="LRR_dom_sf"/>
</dbReference>
<dbReference type="AlphaFoldDB" id="A0A0M8MTJ9"/>
<dbReference type="GO" id="GO:0005829">
    <property type="term" value="C:cytosol"/>
    <property type="evidence" value="ECO:0007669"/>
    <property type="project" value="TreeGrafter"/>
</dbReference>
<keyword evidence="6" id="KW-1185">Reference proteome</keyword>
<proteinExistence type="predicted"/>
<evidence type="ECO:0008006" key="7">
    <source>
        <dbReference type="Google" id="ProtNLM"/>
    </source>
</evidence>
<sequence>MLNIAGNTRLGGEEPLFVQDVMNGWALRELDLSDIMLNDATVNAIACYLETDISSSLQVLRLNNSRLTGFQIARLFRSMGQARQLTLHMNANRLDEGIDDLCEAIASGLGPWSLFVSMTEFYQERNYVKFLQALTANKTIECLSLAGTATSDALSSAACRAVFDFFAHNDTVRFLDISGYVSKLDEGRLGQEFSKALSGLRMNKRIGHLRVRDQMLNVNIGDLAEALSDNKTLHTVDCEGNDFNLSNFWHLIKHIESNETIRYFSAFSGQELAQKYQSSTSPIETAASTSRRASVMIKLKADKGLLAGERPLEQRLQDEWDVAIKALSRILERNQMRHQKGKQSAEAAAAADDDGDGDGDDDDDDDDDDDRQRQDLCPSAPRAGSPVAEIPLQAAGGSLQDCLALLSAASLHDLDGPDEEPPESILQSSSAVSSDLSSSTRAYMDSSCGPSPDGPSPPEVRVIDIDQGSPDAWEESSKKDAIPDDSKGDDDAYHFLSDDDNAVLQMGIYGRMLCKIAKRIEEEDERAEADAIVFG</sequence>
<dbReference type="GO" id="GO:0006913">
    <property type="term" value="P:nucleocytoplasmic transport"/>
    <property type="evidence" value="ECO:0007669"/>
    <property type="project" value="TreeGrafter"/>
</dbReference>
<dbReference type="Gene3D" id="3.80.10.10">
    <property type="entry name" value="Ribonuclease Inhibitor"/>
    <property type="match status" value="1"/>
</dbReference>
<evidence type="ECO:0000313" key="5">
    <source>
        <dbReference type="EMBL" id="KOS19116.1"/>
    </source>
</evidence>
<dbReference type="PANTHER" id="PTHR24113">
    <property type="entry name" value="RAN GTPASE-ACTIVATING PROTEIN 1"/>
    <property type="match status" value="1"/>
</dbReference>
<keyword evidence="2" id="KW-0433">Leucine-rich repeat</keyword>